<keyword evidence="3" id="KW-1185">Reference proteome</keyword>
<dbReference type="EMBL" id="BAAAUV010000013">
    <property type="protein sequence ID" value="GAA3223195.1"/>
    <property type="molecule type" value="Genomic_DNA"/>
</dbReference>
<protein>
    <recommendedName>
        <fullName evidence="4">HNH endonuclease</fullName>
    </recommendedName>
</protein>
<gene>
    <name evidence="2" type="ORF">GCM10010468_49520</name>
</gene>
<dbReference type="Proteomes" id="UP001501237">
    <property type="component" value="Unassembled WGS sequence"/>
</dbReference>
<evidence type="ECO:0008006" key="4">
    <source>
        <dbReference type="Google" id="ProtNLM"/>
    </source>
</evidence>
<accession>A0ABP6QDZ8</accession>
<name>A0ABP6QDZ8_9ACTN</name>
<dbReference type="InterPro" id="IPR003615">
    <property type="entry name" value="HNH_nuc"/>
</dbReference>
<evidence type="ECO:0000313" key="2">
    <source>
        <dbReference type="EMBL" id="GAA3223195.1"/>
    </source>
</evidence>
<reference evidence="3" key="1">
    <citation type="journal article" date="2019" name="Int. J. Syst. Evol. Microbiol.">
        <title>The Global Catalogue of Microorganisms (GCM) 10K type strain sequencing project: providing services to taxonomists for standard genome sequencing and annotation.</title>
        <authorList>
            <consortium name="The Broad Institute Genomics Platform"/>
            <consortium name="The Broad Institute Genome Sequencing Center for Infectious Disease"/>
            <person name="Wu L."/>
            <person name="Ma J."/>
        </authorList>
    </citation>
    <scope>NUCLEOTIDE SEQUENCE [LARGE SCALE GENOMIC DNA]</scope>
    <source>
        <strain evidence="3">JCM 9377</strain>
    </source>
</reference>
<evidence type="ECO:0000313" key="3">
    <source>
        <dbReference type="Proteomes" id="UP001501237"/>
    </source>
</evidence>
<evidence type="ECO:0000256" key="1">
    <source>
        <dbReference type="SAM" id="MobiDB-lite"/>
    </source>
</evidence>
<feature type="region of interest" description="Disordered" evidence="1">
    <location>
        <begin position="63"/>
        <end position="111"/>
    </location>
</feature>
<dbReference type="CDD" id="cd00085">
    <property type="entry name" value="HNHc"/>
    <property type="match status" value="1"/>
</dbReference>
<comment type="caution">
    <text evidence="2">The sequence shown here is derived from an EMBL/GenBank/DDBJ whole genome shotgun (WGS) entry which is preliminary data.</text>
</comment>
<organism evidence="2 3">
    <name type="scientific">Actinocorallia longicatena</name>
    <dbReference type="NCBI Taxonomy" id="111803"/>
    <lineage>
        <taxon>Bacteria</taxon>
        <taxon>Bacillati</taxon>
        <taxon>Actinomycetota</taxon>
        <taxon>Actinomycetes</taxon>
        <taxon>Streptosporangiales</taxon>
        <taxon>Thermomonosporaceae</taxon>
        <taxon>Actinocorallia</taxon>
    </lineage>
</organism>
<proteinExistence type="predicted"/>
<sequence length="111" mass="11794">MAEAWRTTPLPPNWPAIRRAVLARDQHACQIRGPRCTGKATDVDHMGAADDHRPEVLQSACGTCHASKTGREAQAARAPQETRARPRPQGHPGLLAAPSPSVTPRGGEGPP</sequence>